<proteinExistence type="predicted"/>
<protein>
    <submittedName>
        <fullName evidence="1">Uncharacterized protein</fullName>
    </submittedName>
</protein>
<reference evidence="1" key="2">
    <citation type="submission" date="2021-08" db="EMBL/GenBank/DDBJ databases">
        <authorList>
            <person name="Tani A."/>
            <person name="Ola A."/>
            <person name="Ogura Y."/>
            <person name="Katsura K."/>
            <person name="Hayashi T."/>
        </authorList>
    </citation>
    <scope>NUCLEOTIDE SEQUENCE</scope>
    <source>
        <strain evidence="1">DSM 14458</strain>
    </source>
</reference>
<evidence type="ECO:0000313" key="1">
    <source>
        <dbReference type="EMBL" id="GJE74874.1"/>
    </source>
</evidence>
<dbReference type="RefSeq" id="WP_137827799.1">
    <property type="nucleotide sequence ID" value="NZ_JBHTNE010000016.1"/>
</dbReference>
<dbReference type="Proteomes" id="UP001055093">
    <property type="component" value="Unassembled WGS sequence"/>
</dbReference>
<organism evidence="1 2">
    <name type="scientific">Methylorubrum suomiense</name>
    <dbReference type="NCBI Taxonomy" id="144191"/>
    <lineage>
        <taxon>Bacteria</taxon>
        <taxon>Pseudomonadati</taxon>
        <taxon>Pseudomonadota</taxon>
        <taxon>Alphaproteobacteria</taxon>
        <taxon>Hyphomicrobiales</taxon>
        <taxon>Methylobacteriaceae</taxon>
        <taxon>Methylorubrum</taxon>
    </lineage>
</organism>
<accession>A0ABQ4UU11</accession>
<evidence type="ECO:0000313" key="2">
    <source>
        <dbReference type="Proteomes" id="UP001055093"/>
    </source>
</evidence>
<name>A0ABQ4UU11_9HYPH</name>
<gene>
    <name evidence="1" type="ORF">BGCPKDLD_1447</name>
</gene>
<reference evidence="1" key="1">
    <citation type="journal article" date="2021" name="Front. Microbiol.">
        <title>Comprehensive Comparative Genomics and Phenotyping of Methylobacterium Species.</title>
        <authorList>
            <person name="Alessa O."/>
            <person name="Ogura Y."/>
            <person name="Fujitani Y."/>
            <person name="Takami H."/>
            <person name="Hayashi T."/>
            <person name="Sahin N."/>
            <person name="Tani A."/>
        </authorList>
    </citation>
    <scope>NUCLEOTIDE SEQUENCE</scope>
    <source>
        <strain evidence="1">DSM 14458</strain>
    </source>
</reference>
<keyword evidence="2" id="KW-1185">Reference proteome</keyword>
<comment type="caution">
    <text evidence="1">The sequence shown here is derived from an EMBL/GenBank/DDBJ whole genome shotgun (WGS) entry which is preliminary data.</text>
</comment>
<dbReference type="EMBL" id="BPRE01000004">
    <property type="protein sequence ID" value="GJE74874.1"/>
    <property type="molecule type" value="Genomic_DNA"/>
</dbReference>
<sequence length="73" mass="7291">MSVQVDVAVSSAAGIGSAVESLRWIGVLRVAGAALVALGVGLELIGEVLGHPSEQALRAARETEIAGLAAQVE</sequence>